<feature type="compositionally biased region" description="Low complexity" evidence="2">
    <location>
        <begin position="890"/>
        <end position="903"/>
    </location>
</feature>
<proteinExistence type="predicted"/>
<feature type="compositionally biased region" description="Polar residues" evidence="2">
    <location>
        <begin position="494"/>
        <end position="509"/>
    </location>
</feature>
<organism evidence="3 4">
    <name type="scientific">[Myrmecia] bisecta</name>
    <dbReference type="NCBI Taxonomy" id="41462"/>
    <lineage>
        <taxon>Eukaryota</taxon>
        <taxon>Viridiplantae</taxon>
        <taxon>Chlorophyta</taxon>
        <taxon>core chlorophytes</taxon>
        <taxon>Trebouxiophyceae</taxon>
        <taxon>Trebouxiales</taxon>
        <taxon>Trebouxiaceae</taxon>
        <taxon>Myrmecia</taxon>
    </lineage>
</organism>
<gene>
    <name evidence="3" type="ORF">WJX72_003524</name>
</gene>
<feature type="compositionally biased region" description="Basic and acidic residues" evidence="2">
    <location>
        <begin position="614"/>
        <end position="632"/>
    </location>
</feature>
<feature type="compositionally biased region" description="Low complexity" evidence="2">
    <location>
        <begin position="821"/>
        <end position="870"/>
    </location>
</feature>
<reference evidence="3 4" key="1">
    <citation type="journal article" date="2024" name="Nat. Commun.">
        <title>Phylogenomics reveals the evolutionary origins of lichenization in chlorophyte algae.</title>
        <authorList>
            <person name="Puginier C."/>
            <person name="Libourel C."/>
            <person name="Otte J."/>
            <person name="Skaloud P."/>
            <person name="Haon M."/>
            <person name="Grisel S."/>
            <person name="Petersen M."/>
            <person name="Berrin J.G."/>
            <person name="Delaux P.M."/>
            <person name="Dal Grande F."/>
            <person name="Keller J."/>
        </authorList>
    </citation>
    <scope>NUCLEOTIDE SEQUENCE [LARGE SCALE GENOMIC DNA]</scope>
    <source>
        <strain evidence="3 4">SAG 2043</strain>
    </source>
</reference>
<feature type="compositionally biased region" description="Acidic residues" evidence="2">
    <location>
        <begin position="984"/>
        <end position="995"/>
    </location>
</feature>
<evidence type="ECO:0000313" key="4">
    <source>
        <dbReference type="Proteomes" id="UP001489004"/>
    </source>
</evidence>
<dbReference type="Proteomes" id="UP001489004">
    <property type="component" value="Unassembled WGS sequence"/>
</dbReference>
<feature type="compositionally biased region" description="Low complexity" evidence="2">
    <location>
        <begin position="973"/>
        <end position="983"/>
    </location>
</feature>
<keyword evidence="4" id="KW-1185">Reference proteome</keyword>
<feature type="region of interest" description="Disordered" evidence="2">
    <location>
        <begin position="547"/>
        <end position="1102"/>
    </location>
</feature>
<feature type="compositionally biased region" description="Low complexity" evidence="2">
    <location>
        <begin position="1071"/>
        <end position="1080"/>
    </location>
</feature>
<feature type="compositionally biased region" description="Polar residues" evidence="2">
    <location>
        <begin position="800"/>
        <end position="811"/>
    </location>
</feature>
<feature type="compositionally biased region" description="Low complexity" evidence="2">
    <location>
        <begin position="600"/>
        <end position="613"/>
    </location>
</feature>
<feature type="coiled-coil region" evidence="1">
    <location>
        <begin position="1204"/>
        <end position="1252"/>
    </location>
</feature>
<sequence>MAKDQKIVKLLRGSADSNEAALEQLQALQESAQGQGARSRAATITSMEGLRAVTDRLKKILGQEKLGSGELELMRELLRLVPGDIPDHLVRGVLGPDYLEVLATALDHLAEPFIKAPADEAAVPAAFTVVLQALDDLCELPYQGTDKKQVKGKGMLGTLFIPLLAGCIAASRDQEGLPAVRMRLPVATLLSLVTQHRANNKILAGLEEQCEALFGGVLQKCSDFSTQADILEIMYRSARHDCLPAARLEHFSSEFQDAFAALVAKLPQELDLAEELRALAVTNNAALGEAASLHCVQASKITIAPRTELDVPGCWLDFGRQHCSLTYYPPEDEQDEDSEAPPDVLDIPYDVVKAVKLIEKPPREASAEARLLVKLELSSVPVTLPMAVLEATSRPFTLCFVLPKSTFDGLCRALPKVAELRSLSLKGPSQDSFPELTQRKPRVKMSTGVHIYPQLQLTRPNHEETASRGARPLPLVSTLSKAAPGPAAEAPTVGGNQRQPAGSHQVTGQTFQPVSAAGQVAQTNNPADDKDEDGESPICAQALPTTEDQDQLQAGGGNGGQLPDAPPPTPEAPAAVAKEGAEAATAGAAQHGLRPGDLFRAGSAAMAARAARSARSETSDDSKEGPEGDAQDRNNAQAQLTAEKGASSAQHDVAPSAARTAAAAPQRGHEAEEQGQAQKGKAQKPPKAADSKAAVKPAAETQSASEGESDGEGSDPEWMQSAKGAAGKKAQAPAARKAKPGAAPNAAAAKKRGPQVTTTYRSPRCAHKPKEGPFEWDADTDVPEASKTAAARAAHPPNTGKLTPTGSTITYTRKPRPTPADPAALAAQALDPPSTNKPGAAQRGAAGKAAGKAAAAKAAGRTLTQKQAAQQRRDRDGDEDEEQPEEAPQRAKQAQRANPAQQQPKERKRAGQAAAPAAAAQQAGEGVGARMRAHFAQLEQEELQEDMGGSPLDAGMDGGDLRGYESEDEDPMDPNSPADPNAAPDEDELADDMDFEIPIPAAKPSSRKPPRGLSFDPVPKQAKGGLGALELPFTAEKPAARGGAALRDLDTAMKPGGRGASRKGRGGGGKATPATEAKTGTKARRAGRAAAGEESEEEADLGGVVRTMLAGISQDGDSDDDGGGLEDLQRVLARVVQSKREAARQKQLAILQGVNQTISAQLTEFQAGGVNQTISAQLTEFQAGVKRELRDLQAAGEQRFAELEGHMEEKMAQMSAEAQQHQQRMHTHWQEYKALYTQQAEVKKELQKALDKKQAGQKRKLAALQQSASGLVADAEARISKTRKTAAKFPAIAKLLKEFV</sequence>
<protein>
    <submittedName>
        <fullName evidence="3">Uncharacterized protein</fullName>
    </submittedName>
</protein>
<feature type="compositionally biased region" description="Low complexity" evidence="2">
    <location>
        <begin position="572"/>
        <end position="589"/>
    </location>
</feature>
<feature type="region of interest" description="Disordered" evidence="2">
    <location>
        <begin position="452"/>
        <end position="509"/>
    </location>
</feature>
<evidence type="ECO:0000256" key="1">
    <source>
        <dbReference type="SAM" id="Coils"/>
    </source>
</evidence>
<evidence type="ECO:0000313" key="3">
    <source>
        <dbReference type="EMBL" id="KAK9806156.1"/>
    </source>
</evidence>
<accession>A0AAW1P6C6</accession>
<keyword evidence="1" id="KW-0175">Coiled coil</keyword>
<feature type="compositionally biased region" description="Low complexity" evidence="2">
    <location>
        <begin position="911"/>
        <end position="924"/>
    </location>
</feature>
<feature type="compositionally biased region" description="Low complexity" evidence="2">
    <location>
        <begin position="674"/>
        <end position="699"/>
    </location>
</feature>
<name>A0AAW1P6C6_9CHLO</name>
<evidence type="ECO:0000256" key="2">
    <source>
        <dbReference type="SAM" id="MobiDB-lite"/>
    </source>
</evidence>
<dbReference type="EMBL" id="JALJOR010000014">
    <property type="protein sequence ID" value="KAK9806156.1"/>
    <property type="molecule type" value="Genomic_DNA"/>
</dbReference>
<comment type="caution">
    <text evidence="3">The sequence shown here is derived from an EMBL/GenBank/DDBJ whole genome shotgun (WGS) entry which is preliminary data.</text>
</comment>
<feature type="compositionally biased region" description="Low complexity" evidence="2">
    <location>
        <begin position="654"/>
        <end position="664"/>
    </location>
</feature>
<feature type="compositionally biased region" description="Low complexity" evidence="2">
    <location>
        <begin position="722"/>
        <end position="748"/>
    </location>
</feature>